<evidence type="ECO:0000313" key="17">
    <source>
        <dbReference type="Proteomes" id="UP001352533"/>
    </source>
</evidence>
<feature type="domain" description="Trimeric autotransporter adhesin YadA-like stalk" evidence="15">
    <location>
        <begin position="493"/>
        <end position="530"/>
    </location>
</feature>
<feature type="compositionally biased region" description="Polar residues" evidence="12">
    <location>
        <begin position="551"/>
        <end position="560"/>
    </location>
</feature>
<feature type="compositionally biased region" description="Low complexity" evidence="12">
    <location>
        <begin position="567"/>
        <end position="580"/>
    </location>
</feature>
<feature type="compositionally biased region" description="Basic and acidic residues" evidence="12">
    <location>
        <begin position="521"/>
        <end position="538"/>
    </location>
</feature>
<proteinExistence type="inferred from homology"/>
<evidence type="ECO:0000256" key="9">
    <source>
        <dbReference type="ARBA" id="ARBA00023136"/>
    </source>
</evidence>
<feature type="domain" description="Trimeric autotransporter adhesin YadA-like C-terminal membrane anchor" evidence="13">
    <location>
        <begin position="712"/>
        <end position="771"/>
    </location>
</feature>
<evidence type="ECO:0000256" key="1">
    <source>
        <dbReference type="ARBA" id="ARBA00004241"/>
    </source>
</evidence>
<dbReference type="EMBL" id="JAMDKS010000009">
    <property type="protein sequence ID" value="MEE6112662.1"/>
    <property type="molecule type" value="Genomic_DNA"/>
</dbReference>
<evidence type="ECO:0000259" key="14">
    <source>
        <dbReference type="Pfam" id="PF05658"/>
    </source>
</evidence>
<evidence type="ECO:0000256" key="6">
    <source>
        <dbReference type="ARBA" id="ARBA00022692"/>
    </source>
</evidence>
<comment type="similarity">
    <text evidence="3">Belongs to the autotransporter-2 (AT-2) (TC 1.B.40) family.</text>
</comment>
<reference evidence="16 17" key="1">
    <citation type="journal article" date="2022" name="Front. Microbiol.">
        <title>Commensal bacteria contribute to the growth of multidrug-resistant Avibacterium paragallinarum in chickens.</title>
        <authorList>
            <person name="Zhu J."/>
            <person name="Chen Y."/>
            <person name="Wu Y."/>
            <person name="Wang Y."/>
            <person name="Zhu K."/>
        </authorList>
    </citation>
    <scope>NUCLEOTIDE SEQUENCE [LARGE SCALE GENOMIC DNA]</scope>
    <source>
        <strain evidence="16 17">AV12</strain>
    </source>
</reference>
<dbReference type="Pfam" id="PF03895">
    <property type="entry name" value="YadA_anchor"/>
    <property type="match status" value="1"/>
</dbReference>
<evidence type="ECO:0000256" key="11">
    <source>
        <dbReference type="SAM" id="Coils"/>
    </source>
</evidence>
<keyword evidence="7" id="KW-0732">Signal</keyword>
<evidence type="ECO:0000256" key="2">
    <source>
        <dbReference type="ARBA" id="ARBA00004442"/>
    </source>
</evidence>
<comment type="caution">
    <text evidence="16">The sequence shown here is derived from an EMBL/GenBank/DDBJ whole genome shotgun (WGS) entry which is preliminary data.</text>
</comment>
<keyword evidence="17" id="KW-1185">Reference proteome</keyword>
<feature type="domain" description="Trimeric autotransporter adhesin YadA-like head" evidence="14">
    <location>
        <begin position="166"/>
        <end position="187"/>
    </location>
</feature>
<keyword evidence="8" id="KW-0653">Protein transport</keyword>
<feature type="domain" description="Trimeric autotransporter adhesin YadA-like head" evidence="14">
    <location>
        <begin position="425"/>
        <end position="451"/>
    </location>
</feature>
<comment type="subcellular location">
    <subcellularLocation>
        <location evidence="2">Cell outer membrane</location>
    </subcellularLocation>
    <subcellularLocation>
        <location evidence="1">Cell surface</location>
    </subcellularLocation>
</comment>
<keyword evidence="11" id="KW-0175">Coiled coil</keyword>
<dbReference type="SUPFAM" id="SSF101967">
    <property type="entry name" value="Adhesin YadA, collagen-binding domain"/>
    <property type="match status" value="3"/>
</dbReference>
<keyword evidence="9" id="KW-0472">Membrane</keyword>
<evidence type="ECO:0000259" key="13">
    <source>
        <dbReference type="Pfam" id="PF03895"/>
    </source>
</evidence>
<evidence type="ECO:0000256" key="4">
    <source>
        <dbReference type="ARBA" id="ARBA00022448"/>
    </source>
</evidence>
<sequence>MRQILYAEGRQVNNVSLGTFSGVGNMGSNRVNIGYLAGSNEAGDGNIAIGRYSGAYAKIMGNPNAFPGKDRERISWLSDAEFIERFNATLYTSRFGYDVVENSPNLTAEERENIIGSASEPLLSGDGNHHALLSGFNSYSDAIPPEALASNNIAIGAESQTLHMHTIAVGEKARSQGQGAIAIGQGAVTGRGAEAWENVQDLMAMEREDLGLNINRWDDIVAFLAKKTEEDFKWKWGLNALAVGNHSVALEQNATALGAYANAAQVSSVALGAGSVAERTNNVSGYDASANAVQDKSLAEITALGDGTLARRAFERLLVENTSLDSAITAVDSETTLEEADKAKVKTALEALKGIKDTNAFVSTLSAVSVGDVSRGILRQITGVAAGSEDTDAVNVAQLKAASPHYMSINSPLTETGNNFDNKGATGTNAMAFGFNAVASSDNSVAFGANAVANRTFSAPYAAPIGGDRTETTAYTPVGEFSIGKDGEYRILSNVAAGEKDTDAVNVWQLKQAIEKIQLLKGDKGDNGDQGEQGDKGDQGIAGPVGPQGEQGASGSQLQGNDIALGDDSTITTDSTETTSGHQPVEIADDAKAFLGDDNVSNIAGKTPQGVVSVGSPEKPRRVQNVAAGKVTPKSTDAVNGSQLYSVINATTQKFNDVDKRINGLSENINQVSTKVKELDSRISRIDRRLDKMNKQRKAGNATALATAGLLQAFRPGQSGVTAAIGQYQGQSAIAVGISRVSESGKVGVKASFSANTQREIGGTVGVGYFW</sequence>
<name>A0ABU7QPY0_AVIPA</name>
<evidence type="ECO:0000256" key="3">
    <source>
        <dbReference type="ARBA" id="ARBA00005848"/>
    </source>
</evidence>
<dbReference type="InterPro" id="IPR045584">
    <property type="entry name" value="Pilin-like"/>
</dbReference>
<keyword evidence="6" id="KW-0812">Transmembrane</keyword>
<evidence type="ECO:0000256" key="12">
    <source>
        <dbReference type="SAM" id="MobiDB-lite"/>
    </source>
</evidence>
<evidence type="ECO:0000256" key="8">
    <source>
        <dbReference type="ARBA" id="ARBA00022927"/>
    </source>
</evidence>
<dbReference type="Gene3D" id="1.20.5.1070">
    <property type="entry name" value="Head and neck region of the ectodomain of NDV fusion glycoprotein"/>
    <property type="match status" value="1"/>
</dbReference>
<dbReference type="Pfam" id="PF05662">
    <property type="entry name" value="YadA_stalk"/>
    <property type="match status" value="3"/>
</dbReference>
<dbReference type="Gene3D" id="6.10.250.2120">
    <property type="match status" value="1"/>
</dbReference>
<evidence type="ECO:0000259" key="15">
    <source>
        <dbReference type="Pfam" id="PF05662"/>
    </source>
</evidence>
<evidence type="ECO:0000313" key="16">
    <source>
        <dbReference type="EMBL" id="MEE6112662.1"/>
    </source>
</evidence>
<dbReference type="RefSeq" id="WP_194751190.1">
    <property type="nucleotide sequence ID" value="NZ_JACEWB010000009.1"/>
</dbReference>
<accession>A0ABU7QPY0</accession>
<keyword evidence="10" id="KW-0998">Cell outer membrane</keyword>
<dbReference type="InterPro" id="IPR008635">
    <property type="entry name" value="Coiled_stalk_dom"/>
</dbReference>
<dbReference type="SUPFAM" id="SSF54523">
    <property type="entry name" value="Pili subunits"/>
    <property type="match status" value="1"/>
</dbReference>
<dbReference type="Gene3D" id="2.150.10.10">
    <property type="entry name" value="Serralysin-like metalloprotease, C-terminal"/>
    <property type="match status" value="4"/>
</dbReference>
<keyword evidence="4" id="KW-0813">Transport</keyword>
<dbReference type="InterPro" id="IPR005594">
    <property type="entry name" value="YadA_C"/>
</dbReference>
<dbReference type="Proteomes" id="UP001352533">
    <property type="component" value="Unassembled WGS sequence"/>
</dbReference>
<feature type="domain" description="Trimeric autotransporter adhesin YadA-like head" evidence="14">
    <location>
        <begin position="252"/>
        <end position="275"/>
    </location>
</feature>
<feature type="domain" description="Trimeric autotransporter adhesin YadA-like stalk" evidence="15">
    <location>
        <begin position="622"/>
        <end position="663"/>
    </location>
</feature>
<evidence type="ECO:0000256" key="10">
    <source>
        <dbReference type="ARBA" id="ARBA00023237"/>
    </source>
</evidence>
<protein>
    <submittedName>
        <fullName evidence="16">YadA-like family protein</fullName>
    </submittedName>
</protein>
<feature type="coiled-coil region" evidence="11">
    <location>
        <begin position="662"/>
        <end position="696"/>
    </location>
</feature>
<keyword evidence="5" id="KW-1134">Transmembrane beta strand</keyword>
<dbReference type="InterPro" id="IPR011049">
    <property type="entry name" value="Serralysin-like_metalloprot_C"/>
</dbReference>
<dbReference type="Gene3D" id="3.30.1300.30">
    <property type="entry name" value="GSPII I/J protein-like"/>
    <property type="match status" value="1"/>
</dbReference>
<gene>
    <name evidence="16" type="ORF">M5S25_05545</name>
</gene>
<feature type="domain" description="Trimeric autotransporter adhesin YadA-like stalk" evidence="15">
    <location>
        <begin position="380"/>
        <end position="403"/>
    </location>
</feature>
<feature type="region of interest" description="Disordered" evidence="12">
    <location>
        <begin position="521"/>
        <end position="585"/>
    </location>
</feature>
<evidence type="ECO:0000256" key="7">
    <source>
        <dbReference type="ARBA" id="ARBA00022729"/>
    </source>
</evidence>
<dbReference type="Pfam" id="PF05658">
    <property type="entry name" value="YadA_head"/>
    <property type="match status" value="3"/>
</dbReference>
<dbReference type="InterPro" id="IPR008640">
    <property type="entry name" value="Adhesin_Head_dom"/>
</dbReference>
<organism evidence="16 17">
    <name type="scientific">Avibacterium paragallinarum</name>
    <name type="common">Haemophilus gallinarum</name>
    <dbReference type="NCBI Taxonomy" id="728"/>
    <lineage>
        <taxon>Bacteria</taxon>
        <taxon>Pseudomonadati</taxon>
        <taxon>Pseudomonadota</taxon>
        <taxon>Gammaproteobacteria</taxon>
        <taxon>Pasteurellales</taxon>
        <taxon>Pasteurellaceae</taxon>
        <taxon>Avibacterium</taxon>
    </lineage>
</organism>
<evidence type="ECO:0000256" key="5">
    <source>
        <dbReference type="ARBA" id="ARBA00022452"/>
    </source>
</evidence>